<dbReference type="Gene3D" id="3.90.226.10">
    <property type="entry name" value="2-enoyl-CoA Hydratase, Chain A, domain 1"/>
    <property type="match status" value="1"/>
</dbReference>
<dbReference type="InterPro" id="IPR001753">
    <property type="entry name" value="Enoyl-CoA_hydra/iso"/>
</dbReference>
<evidence type="ECO:0000313" key="1">
    <source>
        <dbReference type="EMBL" id="EKC44594.1"/>
    </source>
</evidence>
<dbReference type="PANTHER" id="PTHR11941">
    <property type="entry name" value="ENOYL-COA HYDRATASE-RELATED"/>
    <property type="match status" value="1"/>
</dbReference>
<sequence length="89" mass="9468">MDYILYEQNGNVATITINREKALNALNSQVLDELNATLDAVDLATVRCLVITGAGSKSFVAGADIGEMSSLTKAEGEAFGKKGNDVFRK</sequence>
<dbReference type="EMBL" id="AJWY01014140">
    <property type="protein sequence ID" value="EKC44594.1"/>
    <property type="molecule type" value="Genomic_DNA"/>
</dbReference>
<gene>
    <name evidence="1" type="ORF">LEA_20576</name>
</gene>
<dbReference type="PANTHER" id="PTHR11941:SF54">
    <property type="entry name" value="ENOYL-COA HYDRATASE, MITOCHONDRIAL"/>
    <property type="match status" value="1"/>
</dbReference>
<feature type="non-terminal residue" evidence="1">
    <location>
        <position position="89"/>
    </location>
</feature>
<organism evidence="1">
    <name type="scientific">human gut metagenome</name>
    <dbReference type="NCBI Taxonomy" id="408170"/>
    <lineage>
        <taxon>unclassified sequences</taxon>
        <taxon>metagenomes</taxon>
        <taxon>organismal metagenomes</taxon>
    </lineage>
</organism>
<protein>
    <submittedName>
        <fullName evidence="1">3-hydroxybutyryl-CoA dehydratase</fullName>
    </submittedName>
</protein>
<accession>K1RM63</accession>
<reference evidence="1" key="1">
    <citation type="journal article" date="2013" name="Environ. Microbiol.">
        <title>Microbiota from the distal guts of lean and obese adolescents exhibit partial functional redundancy besides clear differences in community structure.</title>
        <authorList>
            <person name="Ferrer M."/>
            <person name="Ruiz A."/>
            <person name="Lanza F."/>
            <person name="Haange S.B."/>
            <person name="Oberbach A."/>
            <person name="Till H."/>
            <person name="Bargiela R."/>
            <person name="Campoy C."/>
            <person name="Segura M.T."/>
            <person name="Richter M."/>
            <person name="von Bergen M."/>
            <person name="Seifert J."/>
            <person name="Suarez A."/>
        </authorList>
    </citation>
    <scope>NUCLEOTIDE SEQUENCE</scope>
</reference>
<dbReference type="Pfam" id="PF00378">
    <property type="entry name" value="ECH_1"/>
    <property type="match status" value="1"/>
</dbReference>
<dbReference type="InterPro" id="IPR029045">
    <property type="entry name" value="ClpP/crotonase-like_dom_sf"/>
</dbReference>
<dbReference type="AlphaFoldDB" id="K1RM63"/>
<dbReference type="CDD" id="cd06558">
    <property type="entry name" value="crotonase-like"/>
    <property type="match status" value="1"/>
</dbReference>
<dbReference type="SUPFAM" id="SSF52096">
    <property type="entry name" value="ClpP/crotonase"/>
    <property type="match status" value="1"/>
</dbReference>
<dbReference type="GO" id="GO:0003824">
    <property type="term" value="F:catalytic activity"/>
    <property type="evidence" value="ECO:0007669"/>
    <property type="project" value="UniProtKB-ARBA"/>
</dbReference>
<comment type="caution">
    <text evidence="1">The sequence shown here is derived from an EMBL/GenBank/DDBJ whole genome shotgun (WGS) entry which is preliminary data.</text>
</comment>
<name>K1RM63_9ZZZZ</name>
<dbReference type="GO" id="GO:0006635">
    <property type="term" value="P:fatty acid beta-oxidation"/>
    <property type="evidence" value="ECO:0007669"/>
    <property type="project" value="TreeGrafter"/>
</dbReference>
<proteinExistence type="predicted"/>